<dbReference type="PANTHER" id="PTHR28664:SF4">
    <property type="entry name" value="TIGHT JUNCTION-ASSOCIATED PROTEIN 1"/>
    <property type="match status" value="1"/>
</dbReference>
<evidence type="ECO:0008006" key="8">
    <source>
        <dbReference type="Google" id="ProtNLM"/>
    </source>
</evidence>
<feature type="compositionally biased region" description="Polar residues" evidence="5">
    <location>
        <begin position="375"/>
        <end position="388"/>
    </location>
</feature>
<dbReference type="STRING" id="6689.A0A3R7NZI6"/>
<keyword evidence="2" id="KW-0597">Phosphoprotein</keyword>
<proteinExistence type="predicted"/>
<feature type="compositionally biased region" description="Low complexity" evidence="5">
    <location>
        <begin position="434"/>
        <end position="451"/>
    </location>
</feature>
<gene>
    <name evidence="6" type="ORF">C7M84_010476</name>
</gene>
<name>A0A3R7NZI6_PENVA</name>
<sequence>MNSGHGHQCGMLTPVHTRRLSNGWCQMKGGDCVNCGVSTSALRSEVEVLKRRLLDRDVAIVQLETQMAQDRPDHFPQGQVAVLRAQCDHWQDKYDRLLEAHKRLQKVNQGLEDKLLRLVDRTESEKSSLAADTASLTTALTTAAQAINRLKQENDRYKNDLNLAIQLLQCNPSKYAAHKLDSLPSDLQKKAKSRLAKEPRDAPKPEMKVIKVPIPTFPPTAMVYSVNKYAEENEKEQEVDSVSAAIMAAVLEERQRERARRHCSSCTCGSLKTDTGESILGDNTHLEDLQEINGNGNGNILLEEGSDREDHKKNRLTGFKVSVVDVGTQMFPSYIGETGKVQSTCIYCQSSKNVSQEKLSTLEHTVGKSKAMSLMQHSRSRSQPVNQVNSPSEEENSPRSVHPSSPDSVLKSPTFRTHSRSAWDWAAEGHDSGTPSTPSSLISASLSYESETSNVSPQDSPGRLSLVPSRSQHGKPMTVQSSDIHKASKQNDNGNNTPHLLKQQGLKDFEAAISPYHSSSLNTTTNVSSSTTQSSGPMTQANNSGSFVYMSKRTSSQYMGHTPSPILSNHCSSGSKPNPCYTPSSPVTYKVPFNARSPHQDVFTPPIHRSPPHPRVPRENTIRRDSSTDVVASSMTTASNTETTL</sequence>
<accession>A0A3R7NZI6</accession>
<reference evidence="6 7" key="2">
    <citation type="submission" date="2019-01" db="EMBL/GenBank/DDBJ databases">
        <title>The decoding of complex shrimp genome reveals the adaptation for benthos swimmer, frequently molting mechanism and breeding impact on genome.</title>
        <authorList>
            <person name="Sun Y."/>
            <person name="Gao Y."/>
            <person name="Yu Y."/>
        </authorList>
    </citation>
    <scope>NUCLEOTIDE SEQUENCE [LARGE SCALE GENOMIC DNA]</scope>
    <source>
        <tissue evidence="6">Muscle</tissue>
    </source>
</reference>
<comment type="subcellular location">
    <subcellularLocation>
        <location evidence="1">Membrane</location>
        <topology evidence="1">Peripheral membrane protein</topology>
    </subcellularLocation>
</comment>
<dbReference type="AlphaFoldDB" id="A0A3R7NZI6"/>
<dbReference type="GO" id="GO:0016020">
    <property type="term" value="C:membrane"/>
    <property type="evidence" value="ECO:0007669"/>
    <property type="project" value="UniProtKB-SubCell"/>
</dbReference>
<feature type="compositionally biased region" description="Basic and acidic residues" evidence="5">
    <location>
        <begin position="616"/>
        <end position="627"/>
    </location>
</feature>
<feature type="compositionally biased region" description="Polar residues" evidence="5">
    <location>
        <begin position="628"/>
        <end position="645"/>
    </location>
</feature>
<dbReference type="PANTHER" id="PTHR28664">
    <property type="entry name" value="TIGHT JUNCTION-ASSOCIATED PROTEIN 1"/>
    <property type="match status" value="1"/>
</dbReference>
<protein>
    <recommendedName>
        <fullName evidence="8">Tight junction-associated protein 1</fullName>
    </recommendedName>
</protein>
<evidence type="ECO:0000256" key="2">
    <source>
        <dbReference type="ARBA" id="ARBA00022553"/>
    </source>
</evidence>
<dbReference type="InterPro" id="IPR043441">
    <property type="entry name" value="Tjap1/BEGAIN"/>
</dbReference>
<dbReference type="OrthoDB" id="10068192at2759"/>
<dbReference type="EMBL" id="QCYY01002330">
    <property type="protein sequence ID" value="ROT71208.1"/>
    <property type="molecule type" value="Genomic_DNA"/>
</dbReference>
<feature type="coiled-coil region" evidence="4">
    <location>
        <begin position="94"/>
        <end position="167"/>
    </location>
</feature>
<feature type="region of interest" description="Disordered" evidence="5">
    <location>
        <begin position="601"/>
        <end position="645"/>
    </location>
</feature>
<feature type="compositionally biased region" description="Low complexity" evidence="5">
    <location>
        <begin position="518"/>
        <end position="535"/>
    </location>
</feature>
<feature type="region of interest" description="Disordered" evidence="5">
    <location>
        <begin position="518"/>
        <end position="544"/>
    </location>
</feature>
<organism evidence="6 7">
    <name type="scientific">Penaeus vannamei</name>
    <name type="common">Whiteleg shrimp</name>
    <name type="synonym">Litopenaeus vannamei</name>
    <dbReference type="NCBI Taxonomy" id="6689"/>
    <lineage>
        <taxon>Eukaryota</taxon>
        <taxon>Metazoa</taxon>
        <taxon>Ecdysozoa</taxon>
        <taxon>Arthropoda</taxon>
        <taxon>Crustacea</taxon>
        <taxon>Multicrustacea</taxon>
        <taxon>Malacostraca</taxon>
        <taxon>Eumalacostraca</taxon>
        <taxon>Eucarida</taxon>
        <taxon>Decapoda</taxon>
        <taxon>Dendrobranchiata</taxon>
        <taxon>Penaeoidea</taxon>
        <taxon>Penaeidae</taxon>
        <taxon>Penaeus</taxon>
    </lineage>
</organism>
<dbReference type="Proteomes" id="UP000283509">
    <property type="component" value="Unassembled WGS sequence"/>
</dbReference>
<keyword evidence="4" id="KW-0175">Coiled coil</keyword>
<evidence type="ECO:0000256" key="5">
    <source>
        <dbReference type="SAM" id="MobiDB-lite"/>
    </source>
</evidence>
<feature type="region of interest" description="Disordered" evidence="5">
    <location>
        <begin position="368"/>
        <end position="500"/>
    </location>
</feature>
<keyword evidence="3" id="KW-0472">Membrane</keyword>
<keyword evidence="7" id="KW-1185">Reference proteome</keyword>
<evidence type="ECO:0000313" key="7">
    <source>
        <dbReference type="Proteomes" id="UP000283509"/>
    </source>
</evidence>
<reference evidence="6 7" key="1">
    <citation type="submission" date="2018-04" db="EMBL/GenBank/DDBJ databases">
        <authorList>
            <person name="Zhang X."/>
            <person name="Yuan J."/>
            <person name="Li F."/>
            <person name="Xiang J."/>
        </authorList>
    </citation>
    <scope>NUCLEOTIDE SEQUENCE [LARGE SCALE GENOMIC DNA]</scope>
    <source>
        <tissue evidence="6">Muscle</tissue>
    </source>
</reference>
<evidence type="ECO:0000256" key="4">
    <source>
        <dbReference type="SAM" id="Coils"/>
    </source>
</evidence>
<evidence type="ECO:0000256" key="3">
    <source>
        <dbReference type="ARBA" id="ARBA00023136"/>
    </source>
</evidence>
<evidence type="ECO:0000256" key="1">
    <source>
        <dbReference type="ARBA" id="ARBA00004170"/>
    </source>
</evidence>
<comment type="caution">
    <text evidence="6">The sequence shown here is derived from an EMBL/GenBank/DDBJ whole genome shotgun (WGS) entry which is preliminary data.</text>
</comment>
<evidence type="ECO:0000313" key="6">
    <source>
        <dbReference type="EMBL" id="ROT71208.1"/>
    </source>
</evidence>